<sequence>VAKLLEAISKIVDRAQEQGVGRRKSAAYTGSM</sequence>
<organism evidence="1">
    <name type="scientific">marine sediment metagenome</name>
    <dbReference type="NCBI Taxonomy" id="412755"/>
    <lineage>
        <taxon>unclassified sequences</taxon>
        <taxon>metagenomes</taxon>
        <taxon>ecological metagenomes</taxon>
    </lineage>
</organism>
<evidence type="ECO:0000313" key="1">
    <source>
        <dbReference type="EMBL" id="GAG16856.1"/>
    </source>
</evidence>
<feature type="non-terminal residue" evidence="1">
    <location>
        <position position="1"/>
    </location>
</feature>
<comment type="caution">
    <text evidence="1">The sequence shown here is derived from an EMBL/GenBank/DDBJ whole genome shotgun (WGS) entry which is preliminary data.</text>
</comment>
<accession>X0WVR7</accession>
<dbReference type="AlphaFoldDB" id="X0WVR7"/>
<name>X0WVR7_9ZZZZ</name>
<gene>
    <name evidence="1" type="ORF">S01H1_48766</name>
</gene>
<dbReference type="EMBL" id="BARS01031324">
    <property type="protein sequence ID" value="GAG16856.1"/>
    <property type="molecule type" value="Genomic_DNA"/>
</dbReference>
<proteinExistence type="predicted"/>
<reference evidence="1" key="1">
    <citation type="journal article" date="2014" name="Front. Microbiol.">
        <title>High frequency of phylogenetically diverse reductive dehalogenase-homologous genes in deep subseafloor sedimentary metagenomes.</title>
        <authorList>
            <person name="Kawai M."/>
            <person name="Futagami T."/>
            <person name="Toyoda A."/>
            <person name="Takaki Y."/>
            <person name="Nishi S."/>
            <person name="Hori S."/>
            <person name="Arai W."/>
            <person name="Tsubouchi T."/>
            <person name="Morono Y."/>
            <person name="Uchiyama I."/>
            <person name="Ito T."/>
            <person name="Fujiyama A."/>
            <person name="Inagaki F."/>
            <person name="Takami H."/>
        </authorList>
    </citation>
    <scope>NUCLEOTIDE SEQUENCE</scope>
    <source>
        <strain evidence="1">Expedition CK06-06</strain>
    </source>
</reference>
<protein>
    <submittedName>
        <fullName evidence="1">Uncharacterized protein</fullName>
    </submittedName>
</protein>